<dbReference type="SUPFAM" id="SSF103647">
    <property type="entry name" value="TSP type-3 repeat"/>
    <property type="match status" value="1"/>
</dbReference>
<evidence type="ECO:0000313" key="4">
    <source>
        <dbReference type="EMBL" id="ROV57981.1"/>
    </source>
</evidence>
<protein>
    <submittedName>
        <fullName evidence="4">Uncharacterized protein</fullName>
    </submittedName>
</protein>
<dbReference type="EMBL" id="RKIK01000017">
    <property type="protein sequence ID" value="ROV60709.1"/>
    <property type="molecule type" value="Genomic_DNA"/>
</dbReference>
<feature type="compositionally biased region" description="Acidic residues" evidence="2">
    <location>
        <begin position="320"/>
        <end position="332"/>
    </location>
</feature>
<dbReference type="AlphaFoldDB" id="A0A3N3DU07"/>
<dbReference type="RefSeq" id="WP_123781573.1">
    <property type="nucleotide sequence ID" value="NZ_RKIK01000017.1"/>
</dbReference>
<evidence type="ECO:0000256" key="2">
    <source>
        <dbReference type="SAM" id="MobiDB-lite"/>
    </source>
</evidence>
<evidence type="ECO:0000313" key="5">
    <source>
        <dbReference type="EMBL" id="ROV60709.1"/>
    </source>
</evidence>
<dbReference type="InterPro" id="IPR028974">
    <property type="entry name" value="TSP_type-3_rpt"/>
</dbReference>
<feature type="compositionally biased region" description="Polar residues" evidence="2">
    <location>
        <begin position="463"/>
        <end position="472"/>
    </location>
</feature>
<name>A0A3N3DU07_9VIBR</name>
<feature type="region of interest" description="Disordered" evidence="2">
    <location>
        <begin position="98"/>
        <end position="120"/>
    </location>
</feature>
<dbReference type="PROSITE" id="PS51257">
    <property type="entry name" value="PROKAR_LIPOPROTEIN"/>
    <property type="match status" value="1"/>
</dbReference>
<dbReference type="EMBL" id="RKIK01000101">
    <property type="protein sequence ID" value="ROV57981.1"/>
    <property type="molecule type" value="Genomic_DNA"/>
</dbReference>
<dbReference type="InterPro" id="IPR003367">
    <property type="entry name" value="Thrombospondin_3-like_rpt"/>
</dbReference>
<dbReference type="Gene3D" id="4.10.1080.10">
    <property type="entry name" value="TSP type-3 repeat"/>
    <property type="match status" value="2"/>
</dbReference>
<dbReference type="Pfam" id="PF02412">
    <property type="entry name" value="TSP_3"/>
    <property type="match status" value="1"/>
</dbReference>
<evidence type="ECO:0000256" key="1">
    <source>
        <dbReference type="ARBA" id="ARBA00022729"/>
    </source>
</evidence>
<evidence type="ECO:0000256" key="3">
    <source>
        <dbReference type="SAM" id="SignalP"/>
    </source>
</evidence>
<evidence type="ECO:0000313" key="6">
    <source>
        <dbReference type="Proteomes" id="UP000278792"/>
    </source>
</evidence>
<feature type="region of interest" description="Disordered" evidence="2">
    <location>
        <begin position="253"/>
        <end position="478"/>
    </location>
</feature>
<dbReference type="GO" id="GO:0005509">
    <property type="term" value="F:calcium ion binding"/>
    <property type="evidence" value="ECO:0007669"/>
    <property type="project" value="InterPro"/>
</dbReference>
<keyword evidence="1 3" id="KW-0732">Signal</keyword>
<dbReference type="GO" id="GO:0007155">
    <property type="term" value="P:cell adhesion"/>
    <property type="evidence" value="ECO:0007669"/>
    <property type="project" value="InterPro"/>
</dbReference>
<feature type="compositionally biased region" description="Acidic residues" evidence="2">
    <location>
        <begin position="258"/>
        <end position="303"/>
    </location>
</feature>
<feature type="chain" id="PRO_5036340783" evidence="3">
    <location>
        <begin position="20"/>
        <end position="499"/>
    </location>
</feature>
<reference evidence="4 6" key="1">
    <citation type="submission" date="2018-11" db="EMBL/GenBank/DDBJ databases">
        <title>Vibrio ponticus strain CAIM 1751 pathogenic for the snapper Lutjanus guttatus.</title>
        <authorList>
            <person name="Soto-Rodriguez S."/>
            <person name="Lozano-Olvera R."/>
            <person name="Gomez-Gil B."/>
        </authorList>
    </citation>
    <scope>NUCLEOTIDE SEQUENCE [LARGE SCALE GENOMIC DNA]</scope>
    <source>
        <strain evidence="4 6">CAIM 1751</strain>
    </source>
</reference>
<proteinExistence type="predicted"/>
<accession>A0A3N3DU07</accession>
<feature type="signal peptide" evidence="3">
    <location>
        <begin position="1"/>
        <end position="19"/>
    </location>
</feature>
<feature type="compositionally biased region" description="Acidic residues" evidence="2">
    <location>
        <begin position="354"/>
        <end position="384"/>
    </location>
</feature>
<gene>
    <name evidence="5" type="ORF">EGH82_08125</name>
    <name evidence="4" type="ORF">EGH82_20635</name>
</gene>
<sequence length="499" mass="53646">MKKSKLVIALGLASSVALTGCDSSSSSSEGDGGTSSYKVTAIDGYLDGALVWLDRNRNFILDDNEPRATSGSDGVASLDVTGIVNPEQYPVVVRAIPGQTTDSDNGDVTEGFTMSAPPGEDKVTPLSTLVHVYMEQVIDESSSDEAIESAKQNAIQTVADQLGLDQEDVLGDFFVKGDPDAAYAAENIVKSNALPETPEDLQRVSEEENDGQFVAVVTVVNHQVKQKIVEVKEATQDGEEPDFDSAESVVIDLNGTDSDSDGVPDTLDDFDGDGTEWLDSDGDGTGDNADLNDDTVNGEDDIYPDTVDQYPTDRARAGDLDNDGIDEIDDAYPNDTDNDGHDNDTDLFVNDPTEWADEDSDGLGDNEDDPYLNDSDNDGYDNDTDLFVNDPTEWADEDDDGLGDNEDDPYPNDTDNDSYDNDSDAFDDDPTEWADNDNDGVGDVADNDDDNDSINDGDDNCPNVGNPTQSDVDGNGIGDACEVSELVWDESNWNQANWK</sequence>
<organism evidence="4 6">
    <name type="scientific">Vibrio ponticus</name>
    <dbReference type="NCBI Taxonomy" id="265668"/>
    <lineage>
        <taxon>Bacteria</taxon>
        <taxon>Pseudomonadati</taxon>
        <taxon>Pseudomonadota</taxon>
        <taxon>Gammaproteobacteria</taxon>
        <taxon>Vibrionales</taxon>
        <taxon>Vibrionaceae</taxon>
        <taxon>Vibrio</taxon>
    </lineage>
</organism>
<dbReference type="Proteomes" id="UP000278792">
    <property type="component" value="Unassembled WGS sequence"/>
</dbReference>
<feature type="compositionally biased region" description="Acidic residues" evidence="2">
    <location>
        <begin position="393"/>
        <end position="459"/>
    </location>
</feature>
<comment type="caution">
    <text evidence="4">The sequence shown here is derived from an EMBL/GenBank/DDBJ whole genome shotgun (WGS) entry which is preliminary data.</text>
</comment>